<gene>
    <name evidence="1" type="ORF">TPR58_16625</name>
</gene>
<evidence type="ECO:0000313" key="2">
    <source>
        <dbReference type="Proteomes" id="UP001427805"/>
    </source>
</evidence>
<keyword evidence="2" id="KW-1185">Reference proteome</keyword>
<proteinExistence type="predicted"/>
<comment type="caution">
    <text evidence="1">The sequence shown here is derived from an EMBL/GenBank/DDBJ whole genome shotgun (WGS) entry which is preliminary data.</text>
</comment>
<name>A0ABV0BD48_9SPHN</name>
<dbReference type="Proteomes" id="UP001427805">
    <property type="component" value="Unassembled WGS sequence"/>
</dbReference>
<reference evidence="1 2" key="1">
    <citation type="submission" date="2024-05" db="EMBL/GenBank/DDBJ databases">
        <title>Sphingomonas sp. HF-S3 16S ribosomal RNA gene Genome sequencing and assembly.</title>
        <authorList>
            <person name="Lee H."/>
        </authorList>
    </citation>
    <scope>NUCLEOTIDE SEQUENCE [LARGE SCALE GENOMIC DNA]</scope>
    <source>
        <strain evidence="1 2">HF-S3</strain>
    </source>
</reference>
<dbReference type="EMBL" id="JBDIZK010000010">
    <property type="protein sequence ID" value="MEN3748801.1"/>
    <property type="molecule type" value="Genomic_DNA"/>
</dbReference>
<organism evidence="1 2">
    <name type="scientific">Sphingomonas rustica</name>
    <dbReference type="NCBI Taxonomy" id="3103142"/>
    <lineage>
        <taxon>Bacteria</taxon>
        <taxon>Pseudomonadati</taxon>
        <taxon>Pseudomonadota</taxon>
        <taxon>Alphaproteobacteria</taxon>
        <taxon>Sphingomonadales</taxon>
        <taxon>Sphingomonadaceae</taxon>
        <taxon>Sphingomonas</taxon>
    </lineage>
</organism>
<sequence length="71" mass="7730">MDVLPPFLADAAQVADAAELILMFGDEAGCEAASRADRSRGMGNTLHYLRWRQIERLVALLSCDEAIGTVH</sequence>
<dbReference type="RefSeq" id="WP_346247838.1">
    <property type="nucleotide sequence ID" value="NZ_JBDIZK010000010.1"/>
</dbReference>
<protein>
    <submittedName>
        <fullName evidence="1">Uncharacterized protein</fullName>
    </submittedName>
</protein>
<evidence type="ECO:0000313" key="1">
    <source>
        <dbReference type="EMBL" id="MEN3748801.1"/>
    </source>
</evidence>
<accession>A0ABV0BD48</accession>